<keyword evidence="2" id="KW-0418">Kinase</keyword>
<dbReference type="GO" id="GO:0019262">
    <property type="term" value="P:N-acetylneuraminate catabolic process"/>
    <property type="evidence" value="ECO:0007669"/>
    <property type="project" value="TreeGrafter"/>
</dbReference>
<gene>
    <name evidence="2" type="ORF">GGR91_001781</name>
</gene>
<evidence type="ECO:0000313" key="3">
    <source>
        <dbReference type="Proteomes" id="UP000581447"/>
    </source>
</evidence>
<feature type="domain" description="HTH marR-type" evidence="1">
    <location>
        <begin position="3"/>
        <end position="50"/>
    </location>
</feature>
<dbReference type="Pfam" id="PF12802">
    <property type="entry name" value="MarR_2"/>
    <property type="match status" value="1"/>
</dbReference>
<name>A0A840B0S8_9SPHN</name>
<dbReference type="InterPro" id="IPR000600">
    <property type="entry name" value="ROK"/>
</dbReference>
<dbReference type="SUPFAM" id="SSF53067">
    <property type="entry name" value="Actin-like ATPase domain"/>
    <property type="match status" value="1"/>
</dbReference>
<protein>
    <submittedName>
        <fullName evidence="2">Putative NBD/HSP70 family sugar kinase</fullName>
    </submittedName>
</protein>
<dbReference type="Gene3D" id="3.30.420.40">
    <property type="match status" value="4"/>
</dbReference>
<dbReference type="PANTHER" id="PTHR18964">
    <property type="entry name" value="ROK (REPRESSOR, ORF, KINASE) FAMILY"/>
    <property type="match status" value="1"/>
</dbReference>
<dbReference type="AlphaFoldDB" id="A0A840B0S8"/>
<dbReference type="InterPro" id="IPR000835">
    <property type="entry name" value="HTH_MarR-typ"/>
</dbReference>
<dbReference type="PANTHER" id="PTHR18964:SF169">
    <property type="entry name" value="N-ACETYLMANNOSAMINE KINASE"/>
    <property type="match status" value="1"/>
</dbReference>
<dbReference type="Gene3D" id="1.10.10.10">
    <property type="entry name" value="Winged helix-like DNA-binding domain superfamily/Winged helix DNA-binding domain"/>
    <property type="match status" value="1"/>
</dbReference>
<dbReference type="GO" id="GO:0003700">
    <property type="term" value="F:DNA-binding transcription factor activity"/>
    <property type="evidence" value="ECO:0007669"/>
    <property type="project" value="InterPro"/>
</dbReference>
<evidence type="ECO:0000259" key="1">
    <source>
        <dbReference type="Pfam" id="PF12802"/>
    </source>
</evidence>
<evidence type="ECO:0000313" key="2">
    <source>
        <dbReference type="EMBL" id="MBB3943523.1"/>
    </source>
</evidence>
<keyword evidence="3" id="KW-1185">Reference proteome</keyword>
<dbReference type="InterPro" id="IPR036388">
    <property type="entry name" value="WH-like_DNA-bd_sf"/>
</dbReference>
<comment type="caution">
    <text evidence="2">The sequence shown here is derived from an EMBL/GenBank/DDBJ whole genome shotgun (WGS) entry which is preliminary data.</text>
</comment>
<dbReference type="Proteomes" id="UP000581447">
    <property type="component" value="Unassembled WGS sequence"/>
</dbReference>
<dbReference type="GO" id="GO:0009384">
    <property type="term" value="F:N-acylmannosamine kinase activity"/>
    <property type="evidence" value="ECO:0007669"/>
    <property type="project" value="TreeGrafter"/>
</dbReference>
<sequence length="359" mass="38855">MGYVLRQHGATQPEIVKASGLSQQTVSRLVNDLVLRGALRLGDRRSNGRRGQPRMEIEVAPDHAYSLGVALMTDAMSVLLMDFSGNVVAYDYLEMPVMNRKAVFERLGDVTSRFLATHAISKDSVAGVGIGISGYCLDGKSRYNPPRALDDWAMVQIDSLFSQALGMPAWVENDGNAAAIGESFLGAGRVFQNFVYVFIAAGIGGGVITNHKLSRGVNGNGGEIGLVLPRNMFQEPNLETLLQSVRRHGVEVGGISAMLSEFNVDWPGVDEWIERARDPLSLIASSIAALLDPEAIVLGGRLPNALAQKIIPAIELYDDARRSEPRPLPKIMISETQVDACAIGAAMMPLEQQFFSTML</sequence>
<accession>A0A840B0S8</accession>
<proteinExistence type="predicted"/>
<dbReference type="Pfam" id="PF00480">
    <property type="entry name" value="ROK"/>
    <property type="match status" value="1"/>
</dbReference>
<dbReference type="InterPro" id="IPR043129">
    <property type="entry name" value="ATPase_NBD"/>
</dbReference>
<dbReference type="SUPFAM" id="SSF46785">
    <property type="entry name" value="Winged helix' DNA-binding domain"/>
    <property type="match status" value="1"/>
</dbReference>
<organism evidence="2 3">
    <name type="scientific">Sphingorhabdus rigui</name>
    <dbReference type="NCBI Taxonomy" id="1282858"/>
    <lineage>
        <taxon>Bacteria</taxon>
        <taxon>Pseudomonadati</taxon>
        <taxon>Pseudomonadota</taxon>
        <taxon>Alphaproteobacteria</taxon>
        <taxon>Sphingomonadales</taxon>
        <taxon>Sphingomonadaceae</taxon>
        <taxon>Sphingorhabdus</taxon>
    </lineage>
</organism>
<keyword evidence="2" id="KW-0808">Transferase</keyword>
<reference evidence="2 3" key="1">
    <citation type="submission" date="2020-08" db="EMBL/GenBank/DDBJ databases">
        <title>Genomic Encyclopedia of Type Strains, Phase IV (KMG-IV): sequencing the most valuable type-strain genomes for metagenomic binning, comparative biology and taxonomic classification.</title>
        <authorList>
            <person name="Goeker M."/>
        </authorList>
    </citation>
    <scope>NUCLEOTIDE SEQUENCE [LARGE SCALE GENOMIC DNA]</scope>
    <source>
        <strain evidence="2 3">DSM 29050</strain>
    </source>
</reference>
<dbReference type="InterPro" id="IPR036390">
    <property type="entry name" value="WH_DNA-bd_sf"/>
</dbReference>
<dbReference type="EMBL" id="JACIEA010000002">
    <property type="protein sequence ID" value="MBB3943523.1"/>
    <property type="molecule type" value="Genomic_DNA"/>
</dbReference>